<organism evidence="3 4">
    <name type="scientific">Micromonospora sonchi</name>
    <dbReference type="NCBI Taxonomy" id="1763543"/>
    <lineage>
        <taxon>Bacteria</taxon>
        <taxon>Bacillati</taxon>
        <taxon>Actinomycetota</taxon>
        <taxon>Actinomycetes</taxon>
        <taxon>Micromonosporales</taxon>
        <taxon>Micromonosporaceae</taxon>
        <taxon>Micromonospora</taxon>
    </lineage>
</organism>
<dbReference type="SUPFAM" id="SSF51905">
    <property type="entry name" value="FAD/NAD(P)-binding domain"/>
    <property type="match status" value="1"/>
</dbReference>
<dbReference type="RefSeq" id="WP_189047762.1">
    <property type="nucleotide sequence ID" value="NZ_BMNB01000025.1"/>
</dbReference>
<dbReference type="Pfam" id="PF01494">
    <property type="entry name" value="FAD_binding_3"/>
    <property type="match status" value="1"/>
</dbReference>
<dbReference type="InterPro" id="IPR036188">
    <property type="entry name" value="FAD/NAD-bd_sf"/>
</dbReference>
<dbReference type="InterPro" id="IPR002938">
    <property type="entry name" value="FAD-bd"/>
</dbReference>
<dbReference type="GO" id="GO:0008688">
    <property type="term" value="F:3-(3-hydroxyphenyl)propionate hydroxylase activity"/>
    <property type="evidence" value="ECO:0007669"/>
    <property type="project" value="TreeGrafter"/>
</dbReference>
<dbReference type="GO" id="GO:0019622">
    <property type="term" value="P:3-(3-hydroxy)phenylpropionate catabolic process"/>
    <property type="evidence" value="ECO:0007669"/>
    <property type="project" value="TreeGrafter"/>
</dbReference>
<dbReference type="Gene3D" id="3.50.50.60">
    <property type="entry name" value="FAD/NAD(P)-binding domain"/>
    <property type="match status" value="1"/>
</dbReference>
<dbReference type="Proteomes" id="UP000608890">
    <property type="component" value="Unassembled WGS sequence"/>
</dbReference>
<keyword evidence="1" id="KW-0560">Oxidoreductase</keyword>
<accession>A0A917X2S9</accession>
<dbReference type="AlphaFoldDB" id="A0A917X2S9"/>
<gene>
    <name evidence="3" type="primary">mhpA</name>
    <name evidence="3" type="ORF">GCM10011608_46280</name>
</gene>
<proteinExistence type="predicted"/>
<name>A0A917X2S9_9ACTN</name>
<dbReference type="InterPro" id="IPR050631">
    <property type="entry name" value="PheA/TfdB_FAD_monoxygenase"/>
</dbReference>
<reference evidence="3" key="2">
    <citation type="submission" date="2020-09" db="EMBL/GenBank/DDBJ databases">
        <authorList>
            <person name="Sun Q."/>
            <person name="Zhou Y."/>
        </authorList>
    </citation>
    <scope>NUCLEOTIDE SEQUENCE</scope>
    <source>
        <strain evidence="3">CGMCC 4.7312</strain>
    </source>
</reference>
<dbReference type="PANTHER" id="PTHR43476">
    <property type="entry name" value="3-(3-HYDROXY-PHENYL)PROPIONATE/3-HYDROXYCINNAMIC ACID HYDROXYLASE"/>
    <property type="match status" value="1"/>
</dbReference>
<protein>
    <submittedName>
        <fullName evidence="3">3-(3-hydroxy-phenyl)propionate/3-hydroxycinnamic acid hydroxylase</fullName>
    </submittedName>
</protein>
<dbReference type="Gene3D" id="3.30.70.2450">
    <property type="match status" value="1"/>
</dbReference>
<comment type="caution">
    <text evidence="3">The sequence shown here is derived from an EMBL/GenBank/DDBJ whole genome shotgun (WGS) entry which is preliminary data.</text>
</comment>
<evidence type="ECO:0000256" key="1">
    <source>
        <dbReference type="ARBA" id="ARBA00023002"/>
    </source>
</evidence>
<dbReference type="PANTHER" id="PTHR43476:SF3">
    <property type="entry name" value="FAD-BINDING MONOOXYGENASE"/>
    <property type="match status" value="1"/>
</dbReference>
<evidence type="ECO:0000259" key="2">
    <source>
        <dbReference type="Pfam" id="PF01494"/>
    </source>
</evidence>
<dbReference type="EMBL" id="BMNB01000025">
    <property type="protein sequence ID" value="GGM56160.1"/>
    <property type="molecule type" value="Genomic_DNA"/>
</dbReference>
<sequence length="577" mass="63871">MTTRPVDTDVLVVGAGPVGLMLANLLGRYGRRVTVIEARSELIDYPRGVGMDDESFRTIQTIGLVDQIAQHTVPQHIVRLVNGKGQMLVVNNPTTDEFGWPRKHGFVQPLVDRELLAGLDRFHSVDTHFGHQLVDLEERDDHVCAVVSVLAGEKVVDTRTIRARYVVGCEGGRSFTRTWMGMGFEGQSPSTRWLVIDVANDPLGTPNVYLGADPRRPYVSIGLPHAIRRWEFMLFEDEPTELVESPAFLAKMLERHVPDPTALDVIGQRVFTHHGRIATSFRKGRVLIAGDAAHLMPVWLGQGWNSGIRDATNLAWKLTAVLRGAADDTLLDTYDVERRGHAKAMIDLNMTAGSIMKADRKLGLVRDFAAGALNIVPSVKSYFTDMRFKPMPRYSRGVVVDQNDRTPGSAVARIAQRLLPMVDAPNDASPVGIQFIQPRVRTSEHPDVLLDDVIGDWWTIAAWGNNPSRLLSSADLEDVEALGVRLVCFVPEPQRAWAEREYAQSPVPVTVVGDPTGRLKEWFDDRPLSVIFLRPDRFVAAACLAQEASSTWHAVLAATSYVRKGAGDARSTRLHVA</sequence>
<keyword evidence="4" id="KW-1185">Reference proteome</keyword>
<evidence type="ECO:0000313" key="4">
    <source>
        <dbReference type="Proteomes" id="UP000608890"/>
    </source>
</evidence>
<reference evidence="3" key="1">
    <citation type="journal article" date="2014" name="Int. J. Syst. Evol. Microbiol.">
        <title>Complete genome sequence of Corynebacterium casei LMG S-19264T (=DSM 44701T), isolated from a smear-ripened cheese.</title>
        <authorList>
            <consortium name="US DOE Joint Genome Institute (JGI-PGF)"/>
            <person name="Walter F."/>
            <person name="Albersmeier A."/>
            <person name="Kalinowski J."/>
            <person name="Ruckert C."/>
        </authorList>
    </citation>
    <scope>NUCLEOTIDE SEQUENCE</scope>
    <source>
        <strain evidence="3">CGMCC 4.7312</strain>
    </source>
</reference>
<feature type="domain" description="FAD-binding" evidence="2">
    <location>
        <begin position="7"/>
        <end position="347"/>
    </location>
</feature>
<dbReference type="GO" id="GO:0071949">
    <property type="term" value="F:FAD binding"/>
    <property type="evidence" value="ECO:0007669"/>
    <property type="project" value="InterPro"/>
</dbReference>
<evidence type="ECO:0000313" key="3">
    <source>
        <dbReference type="EMBL" id="GGM56160.1"/>
    </source>
</evidence>
<dbReference type="PRINTS" id="PR00420">
    <property type="entry name" value="RNGMNOXGNASE"/>
</dbReference>